<dbReference type="InterPro" id="IPR013325">
    <property type="entry name" value="RNA_pol_sigma_r2"/>
</dbReference>
<gene>
    <name evidence="7" type="primary">fecI_1</name>
    <name evidence="7" type="ORF">IEC33019_2996</name>
</gene>
<dbReference type="InterPro" id="IPR039425">
    <property type="entry name" value="RNA_pol_sigma-70-like"/>
</dbReference>
<dbReference type="Pfam" id="PF04542">
    <property type="entry name" value="Sigma70_r2"/>
    <property type="match status" value="1"/>
</dbReference>
<dbReference type="Gene3D" id="1.10.1740.10">
    <property type="match status" value="1"/>
</dbReference>
<evidence type="ECO:0000259" key="5">
    <source>
        <dbReference type="Pfam" id="PF04542"/>
    </source>
</evidence>
<dbReference type="GO" id="GO:0003677">
    <property type="term" value="F:DNA binding"/>
    <property type="evidence" value="ECO:0007669"/>
    <property type="project" value="InterPro"/>
</dbReference>
<dbReference type="Gene3D" id="1.10.10.10">
    <property type="entry name" value="Winged helix-like DNA-binding domain superfamily/Winged helix DNA-binding domain"/>
    <property type="match status" value="1"/>
</dbReference>
<comment type="similarity">
    <text evidence="1">Belongs to the sigma-70 factor family. ECF subfamily.</text>
</comment>
<evidence type="ECO:0000259" key="6">
    <source>
        <dbReference type="Pfam" id="PF08281"/>
    </source>
</evidence>
<dbReference type="SUPFAM" id="SSF88659">
    <property type="entry name" value="Sigma3 and sigma4 domains of RNA polymerase sigma factors"/>
    <property type="match status" value="1"/>
</dbReference>
<evidence type="ECO:0000256" key="3">
    <source>
        <dbReference type="ARBA" id="ARBA00023082"/>
    </source>
</evidence>
<keyword evidence="4" id="KW-0804">Transcription</keyword>
<dbReference type="Pfam" id="PF08281">
    <property type="entry name" value="Sigma70_r4_2"/>
    <property type="match status" value="1"/>
</dbReference>
<dbReference type="SUPFAM" id="SSF88946">
    <property type="entry name" value="Sigma2 domain of RNA polymerase sigma factors"/>
    <property type="match status" value="1"/>
</dbReference>
<evidence type="ECO:0000313" key="7">
    <source>
        <dbReference type="EMBL" id="ANY88529.1"/>
    </source>
</evidence>
<dbReference type="AlphaFoldDB" id="A0A1B2F8A2"/>
<dbReference type="InterPro" id="IPR013249">
    <property type="entry name" value="RNA_pol_sigma70_r4_t2"/>
</dbReference>
<name>A0A1B2F8A2_PSEPU</name>
<dbReference type="NCBIfam" id="NF009179">
    <property type="entry name" value="PRK12527.1"/>
    <property type="match status" value="1"/>
</dbReference>
<protein>
    <submittedName>
        <fullName evidence="7">Putative RNA polymerase sigma factor FecI</fullName>
    </submittedName>
</protein>
<dbReference type="InterPro" id="IPR036388">
    <property type="entry name" value="WH-like_DNA-bd_sf"/>
</dbReference>
<evidence type="ECO:0000256" key="1">
    <source>
        <dbReference type="ARBA" id="ARBA00010641"/>
    </source>
</evidence>
<sequence length="163" mass="19342">MPGTVVEHYYRELVSFLSARLGNRQAAEDVAHDAYLRVLERTDAQRIEHPRAFLYRTALNLVVDRHRRHQVRQAEPLEVLDTDERWHGPGLSQRMQMDQRLELMQRALDELNKPCRESFLLRKLEGLSHQQIAERLGISRSLVEKHIVNAMKHCRVRMREWES</sequence>
<reference evidence="7" key="1">
    <citation type="submission" date="2016-07" db="EMBL/GenBank/DDBJ databases">
        <title>New class B carbapenemase carried by novel plasmid in Pseudomonas putida enviromental strain in eastern Amazonia.</title>
        <authorList>
            <person name="Souza C.O."/>
            <person name="Lima K.V."/>
            <person name="Brasiliense D.M."/>
            <person name="Perez-Chaparro P.J."/>
            <person name="Mamizuka E.M."/>
            <person name="Lima M.O."/>
            <person name="Lima L.N."/>
            <person name="McCulloch J.A."/>
        </authorList>
    </citation>
    <scope>NUCLEOTIDE SEQUENCE [LARGE SCALE GENOMIC DNA]</scope>
    <source>
        <strain evidence="7">IEC33019</strain>
    </source>
</reference>
<dbReference type="EMBL" id="CP016634">
    <property type="protein sequence ID" value="ANY88529.1"/>
    <property type="molecule type" value="Genomic_DNA"/>
</dbReference>
<proteinExistence type="inferred from homology"/>
<keyword evidence="3" id="KW-0731">Sigma factor</keyword>
<feature type="domain" description="RNA polymerase sigma factor 70 region 4 type 2" evidence="6">
    <location>
        <begin position="102"/>
        <end position="154"/>
    </location>
</feature>
<dbReference type="InterPro" id="IPR014284">
    <property type="entry name" value="RNA_pol_sigma-70_dom"/>
</dbReference>
<dbReference type="PANTHER" id="PTHR43133">
    <property type="entry name" value="RNA POLYMERASE ECF-TYPE SIGMA FACTO"/>
    <property type="match status" value="1"/>
</dbReference>
<accession>A0A1B2F8A2</accession>
<keyword evidence="2" id="KW-0805">Transcription regulation</keyword>
<dbReference type="InterPro" id="IPR007627">
    <property type="entry name" value="RNA_pol_sigma70_r2"/>
</dbReference>
<feature type="domain" description="RNA polymerase sigma-70 region 2" evidence="5">
    <location>
        <begin position="6"/>
        <end position="70"/>
    </location>
</feature>
<dbReference type="GO" id="GO:0006352">
    <property type="term" value="P:DNA-templated transcription initiation"/>
    <property type="evidence" value="ECO:0007669"/>
    <property type="project" value="InterPro"/>
</dbReference>
<dbReference type="PANTHER" id="PTHR43133:SF63">
    <property type="entry name" value="RNA POLYMERASE SIGMA FACTOR FECI-RELATED"/>
    <property type="match status" value="1"/>
</dbReference>
<evidence type="ECO:0000256" key="4">
    <source>
        <dbReference type="ARBA" id="ARBA00023163"/>
    </source>
</evidence>
<dbReference type="NCBIfam" id="TIGR02937">
    <property type="entry name" value="sigma70-ECF"/>
    <property type="match status" value="1"/>
</dbReference>
<organism evidence="7">
    <name type="scientific">Pseudomonas putida</name>
    <name type="common">Arthrobacter siderocapsulatus</name>
    <dbReference type="NCBI Taxonomy" id="303"/>
    <lineage>
        <taxon>Bacteria</taxon>
        <taxon>Pseudomonadati</taxon>
        <taxon>Pseudomonadota</taxon>
        <taxon>Gammaproteobacteria</taxon>
        <taxon>Pseudomonadales</taxon>
        <taxon>Pseudomonadaceae</taxon>
        <taxon>Pseudomonas</taxon>
    </lineage>
</organism>
<dbReference type="InterPro" id="IPR013324">
    <property type="entry name" value="RNA_pol_sigma_r3/r4-like"/>
</dbReference>
<dbReference type="GO" id="GO:0016987">
    <property type="term" value="F:sigma factor activity"/>
    <property type="evidence" value="ECO:0007669"/>
    <property type="project" value="UniProtKB-KW"/>
</dbReference>
<evidence type="ECO:0000256" key="2">
    <source>
        <dbReference type="ARBA" id="ARBA00023015"/>
    </source>
</evidence>